<keyword evidence="2" id="KW-1185">Reference proteome</keyword>
<comment type="caution">
    <text evidence="1">The sequence shown here is derived from an EMBL/GenBank/DDBJ whole genome shotgun (WGS) entry which is preliminary data.</text>
</comment>
<organism evidence="1 2">
    <name type="scientific">Limnothrix redekei LRLZ20PSL1</name>
    <dbReference type="NCBI Taxonomy" id="3112953"/>
    <lineage>
        <taxon>Bacteria</taxon>
        <taxon>Bacillati</taxon>
        <taxon>Cyanobacteriota</taxon>
        <taxon>Cyanophyceae</taxon>
        <taxon>Pseudanabaenales</taxon>
        <taxon>Pseudanabaenaceae</taxon>
        <taxon>Limnothrix</taxon>
    </lineage>
</organism>
<gene>
    <name evidence="1" type="ORF">VPK24_11745</name>
</gene>
<dbReference type="Proteomes" id="UP001604335">
    <property type="component" value="Unassembled WGS sequence"/>
</dbReference>
<dbReference type="EMBL" id="JAZAQF010000069">
    <property type="protein sequence ID" value="MFG3818312.1"/>
    <property type="molecule type" value="Genomic_DNA"/>
</dbReference>
<evidence type="ECO:0000313" key="1">
    <source>
        <dbReference type="EMBL" id="MFG3818312.1"/>
    </source>
</evidence>
<sequence>MIHPRFDRAVAAGVRSAVDGLKRRELVPSEMAPWENQPARFSILSDRPRI</sequence>
<name>A0ABW7CBL9_9CYAN</name>
<dbReference type="RefSeq" id="WP_393013565.1">
    <property type="nucleotide sequence ID" value="NZ_JAZAQF010000069.1"/>
</dbReference>
<accession>A0ABW7CBL9</accession>
<protein>
    <submittedName>
        <fullName evidence="1">Uncharacterized protein</fullName>
    </submittedName>
</protein>
<reference evidence="2" key="1">
    <citation type="journal article" date="2024" name="Algal Res.">
        <title>Biochemical, toxicological and genomic investigation of a high-biomass producing Limnothrix strain isolated from Italian shallow drinking water reservoir.</title>
        <authorList>
            <person name="Simonazzi M."/>
            <person name="Shishido T.K."/>
            <person name="Delbaje E."/>
            <person name="Wahlsten M."/>
            <person name="Fewer D.P."/>
            <person name="Sivonen K."/>
            <person name="Pezzolesi L."/>
            <person name="Pistocchi R."/>
        </authorList>
    </citation>
    <scope>NUCLEOTIDE SEQUENCE [LARGE SCALE GENOMIC DNA]</scope>
    <source>
        <strain evidence="2">LRLZ20PSL1</strain>
    </source>
</reference>
<evidence type="ECO:0000313" key="2">
    <source>
        <dbReference type="Proteomes" id="UP001604335"/>
    </source>
</evidence>
<proteinExistence type="predicted"/>